<accession>A7UW21</accession>
<evidence type="ECO:0000256" key="1">
    <source>
        <dbReference type="SAM" id="MobiDB-lite"/>
    </source>
</evidence>
<dbReference type="GeneID" id="5847816"/>
<name>A7UW21_NEUCR</name>
<dbReference type="InParanoid" id="A7UW21"/>
<reference evidence="2 3" key="1">
    <citation type="journal article" date="2003" name="Nature">
        <title>The genome sequence of the filamentous fungus Neurospora crassa.</title>
        <authorList>
            <person name="Galagan J.E."/>
            <person name="Calvo S.E."/>
            <person name="Borkovich K.A."/>
            <person name="Selker E.U."/>
            <person name="Read N.D."/>
            <person name="Jaffe D."/>
            <person name="FitzHugh W."/>
            <person name="Ma L.J."/>
            <person name="Smirnov S."/>
            <person name="Purcell S."/>
            <person name="Rehman B."/>
            <person name="Elkins T."/>
            <person name="Engels R."/>
            <person name="Wang S."/>
            <person name="Nielsen C.B."/>
            <person name="Butler J."/>
            <person name="Endrizzi M."/>
            <person name="Qui D."/>
            <person name="Ianakiev P."/>
            <person name="Bell-Pedersen D."/>
            <person name="Nelson M.A."/>
            <person name="Werner-Washburne M."/>
            <person name="Selitrennikoff C.P."/>
            <person name="Kinsey J.A."/>
            <person name="Braun E.L."/>
            <person name="Zelter A."/>
            <person name="Schulte U."/>
            <person name="Kothe G.O."/>
            <person name="Jedd G."/>
            <person name="Mewes W."/>
            <person name="Staben C."/>
            <person name="Marcotte E."/>
            <person name="Greenberg D."/>
            <person name="Roy A."/>
            <person name="Foley K."/>
            <person name="Naylor J."/>
            <person name="Stange-Thomann N."/>
            <person name="Barrett R."/>
            <person name="Gnerre S."/>
            <person name="Kamal M."/>
            <person name="Kamvysselis M."/>
            <person name="Mauceli E."/>
            <person name="Bielke C."/>
            <person name="Rudd S."/>
            <person name="Frishman D."/>
            <person name="Krystofova S."/>
            <person name="Rasmussen C."/>
            <person name="Metzenberg R.L."/>
            <person name="Perkins D.D."/>
            <person name="Kroken S."/>
            <person name="Cogoni C."/>
            <person name="Macino G."/>
            <person name="Catcheside D."/>
            <person name="Li W."/>
            <person name="Pratt R.J."/>
            <person name="Osmani S.A."/>
            <person name="DeSouza C.P."/>
            <person name="Glass L."/>
            <person name="Orbach M.J."/>
            <person name="Berglund J.A."/>
            <person name="Voelker R."/>
            <person name="Yarden O."/>
            <person name="Plamann M."/>
            <person name="Seiler S."/>
            <person name="Dunlap J."/>
            <person name="Radford A."/>
            <person name="Aramayo R."/>
            <person name="Natvig D.O."/>
            <person name="Alex L.A."/>
            <person name="Mannhaupt G."/>
            <person name="Ebbole D.J."/>
            <person name="Freitag M."/>
            <person name="Paulsen I."/>
            <person name="Sachs M.S."/>
            <person name="Lander E.S."/>
            <person name="Nusbaum C."/>
            <person name="Birren B."/>
        </authorList>
    </citation>
    <scope>NUCLEOTIDE SEQUENCE [LARGE SCALE GENOMIC DNA]</scope>
    <source>
        <strain evidence="3">ATCC 24698 / 74-OR23-1A / CBS 708.71 / DSM 1257 / FGSC 987</strain>
    </source>
</reference>
<evidence type="ECO:0000313" key="2">
    <source>
        <dbReference type="EMBL" id="EDO65362.1"/>
    </source>
</evidence>
<feature type="region of interest" description="Disordered" evidence="1">
    <location>
        <begin position="1"/>
        <end position="33"/>
    </location>
</feature>
<dbReference type="PaxDb" id="5141-EFNCRP00000001461"/>
<dbReference type="EMBL" id="CM002241">
    <property type="protein sequence ID" value="EDO65362.1"/>
    <property type="molecule type" value="Genomic_DNA"/>
</dbReference>
<dbReference type="KEGG" id="ncr:NCU10537"/>
<dbReference type="VEuPathDB" id="FungiDB:NCU10537"/>
<dbReference type="HOGENOM" id="CLU_1461714_0_0_1"/>
<organism evidence="2 3">
    <name type="scientific">Neurospora crassa (strain ATCC 24698 / 74-OR23-1A / CBS 708.71 / DSM 1257 / FGSC 987)</name>
    <dbReference type="NCBI Taxonomy" id="367110"/>
    <lineage>
        <taxon>Eukaryota</taxon>
        <taxon>Fungi</taxon>
        <taxon>Dikarya</taxon>
        <taxon>Ascomycota</taxon>
        <taxon>Pezizomycotina</taxon>
        <taxon>Sordariomycetes</taxon>
        <taxon>Sordariomycetidae</taxon>
        <taxon>Sordariales</taxon>
        <taxon>Sordariaceae</taxon>
        <taxon>Neurospora</taxon>
    </lineage>
</organism>
<dbReference type="RefSeq" id="XP_001728453.1">
    <property type="nucleotide sequence ID" value="XM_001728401.1"/>
</dbReference>
<dbReference type="Proteomes" id="UP000001805">
    <property type="component" value="Chromosome 5, Linkage Group VI"/>
</dbReference>
<dbReference type="AlphaFoldDB" id="A7UW21"/>
<gene>
    <name evidence="2" type="ORF">NCU10537</name>
</gene>
<evidence type="ECO:0000313" key="3">
    <source>
        <dbReference type="Proteomes" id="UP000001805"/>
    </source>
</evidence>
<protein>
    <submittedName>
        <fullName evidence="2">Uncharacterized protein</fullName>
    </submittedName>
</protein>
<sequence>MSVCSGTNTSSPTLHVECDTTTEQPQQSPESTANAIRSRLFQLRNAERIQQDQTFCLHPLHQHLSCCPSAEEVSSYPDAGSVFIEAGFGETSHLLEGPLDPSTYAFSAVPPLASRLVVPRLPNTYACLARFASGSGSARLRACSLLEAREPQTNAGLGLSTMEAASGSASRLIGPCKAQTWADSE</sequence>
<keyword evidence="3" id="KW-1185">Reference proteome</keyword>
<proteinExistence type="predicted"/>